<evidence type="ECO:0000313" key="1">
    <source>
        <dbReference type="EMBL" id="PRR77544.1"/>
    </source>
</evidence>
<organism evidence="1 2">
    <name type="scientific">Neomoorella stamsii</name>
    <dbReference type="NCBI Taxonomy" id="1266720"/>
    <lineage>
        <taxon>Bacteria</taxon>
        <taxon>Bacillati</taxon>
        <taxon>Bacillota</taxon>
        <taxon>Clostridia</taxon>
        <taxon>Neomoorellales</taxon>
        <taxon>Neomoorellaceae</taxon>
        <taxon>Neomoorella</taxon>
    </lineage>
</organism>
<proteinExistence type="predicted"/>
<dbReference type="EMBL" id="PVXL01000007">
    <property type="protein sequence ID" value="PRR77544.1"/>
    <property type="molecule type" value="Genomic_DNA"/>
</dbReference>
<evidence type="ECO:0000313" key="2">
    <source>
        <dbReference type="Proteomes" id="UP000239430"/>
    </source>
</evidence>
<dbReference type="SUPFAM" id="SSF51735">
    <property type="entry name" value="NAD(P)-binding Rossmann-fold domains"/>
    <property type="match status" value="1"/>
</dbReference>
<dbReference type="AlphaFoldDB" id="A0A9X7J5Z7"/>
<dbReference type="Proteomes" id="UP000239430">
    <property type="component" value="Unassembled WGS sequence"/>
</dbReference>
<protein>
    <submittedName>
        <fullName evidence="1">Uncharacterized protein</fullName>
    </submittedName>
</protein>
<sequence>MPTKLGVGVLGYGFMGKAHTNAFIKISYIFYPFPAEPELVTICGRNEANVRDAAALVILGDRKYIVAPKNEIERFLEEQVPDLGFEPWTYEWYESREEAIAQLAGNRKIGSDIPMGGWPVLGADLNRLRYSLTDEEIARARDIGAMLVAASIRIIKAYLADLIASALFKKSSSLRAA</sequence>
<keyword evidence="2" id="KW-1185">Reference proteome</keyword>
<dbReference type="Gene3D" id="3.40.50.720">
    <property type="entry name" value="NAD(P)-binding Rossmann-like Domain"/>
    <property type="match status" value="1"/>
</dbReference>
<comment type="caution">
    <text evidence="1">The sequence shown here is derived from an EMBL/GenBank/DDBJ whole genome shotgun (WGS) entry which is preliminary data.</text>
</comment>
<dbReference type="RefSeq" id="WP_054938266.1">
    <property type="nucleotide sequence ID" value="NZ_PVXL01000007.1"/>
</dbReference>
<gene>
    <name evidence="1" type="ORF">MOST_01410</name>
</gene>
<accession>A0A9X7J5Z7</accession>
<name>A0A9X7J5Z7_9FIRM</name>
<dbReference type="InterPro" id="IPR036291">
    <property type="entry name" value="NAD(P)-bd_dom_sf"/>
</dbReference>
<reference evidence="1 2" key="1">
    <citation type="submission" date="2018-03" db="EMBL/GenBank/DDBJ databases">
        <title>Genome sequence of Moorella stamsii DSM 26217.</title>
        <authorList>
            <person name="Poehlein A."/>
            <person name="Daniel R."/>
        </authorList>
    </citation>
    <scope>NUCLEOTIDE SEQUENCE [LARGE SCALE GENOMIC DNA]</scope>
    <source>
        <strain evidence="2">DSM 26217</strain>
    </source>
</reference>